<protein>
    <submittedName>
        <fullName evidence="4">Uncharacterized protein</fullName>
    </submittedName>
</protein>
<dbReference type="EMBL" id="MNCJ02000330">
    <property type="protein sequence ID" value="KAF5764318.1"/>
    <property type="molecule type" value="Genomic_DNA"/>
</dbReference>
<dbReference type="EMBL" id="CM007904">
    <property type="protein sequence ID" value="OTF95130.1"/>
    <property type="molecule type" value="Genomic_DNA"/>
</dbReference>
<reference evidence="3 5" key="1">
    <citation type="journal article" date="2017" name="Nature">
        <title>The sunflower genome provides insights into oil metabolism, flowering and Asterid evolution.</title>
        <authorList>
            <person name="Badouin H."/>
            <person name="Gouzy J."/>
            <person name="Grassa C.J."/>
            <person name="Murat F."/>
            <person name="Staton S.E."/>
            <person name="Cottret L."/>
            <person name="Lelandais-Briere C."/>
            <person name="Owens G.L."/>
            <person name="Carrere S."/>
            <person name="Mayjonade B."/>
            <person name="Legrand L."/>
            <person name="Gill N."/>
            <person name="Kane N.C."/>
            <person name="Bowers J.E."/>
            <person name="Hubner S."/>
            <person name="Bellec A."/>
            <person name="Berard A."/>
            <person name="Berges H."/>
            <person name="Blanchet N."/>
            <person name="Boniface M.C."/>
            <person name="Brunel D."/>
            <person name="Catrice O."/>
            <person name="Chaidir N."/>
            <person name="Claudel C."/>
            <person name="Donnadieu C."/>
            <person name="Faraut T."/>
            <person name="Fievet G."/>
            <person name="Helmstetter N."/>
            <person name="King M."/>
            <person name="Knapp S.J."/>
            <person name="Lai Z."/>
            <person name="Le Paslier M.C."/>
            <person name="Lippi Y."/>
            <person name="Lorenzon L."/>
            <person name="Mandel J.R."/>
            <person name="Marage G."/>
            <person name="Marchand G."/>
            <person name="Marquand E."/>
            <person name="Bret-Mestries E."/>
            <person name="Morien E."/>
            <person name="Nambeesan S."/>
            <person name="Nguyen T."/>
            <person name="Pegot-Espagnet P."/>
            <person name="Pouilly N."/>
            <person name="Raftis F."/>
            <person name="Sallet E."/>
            <person name="Schiex T."/>
            <person name="Thomas J."/>
            <person name="Vandecasteele C."/>
            <person name="Vares D."/>
            <person name="Vear F."/>
            <person name="Vautrin S."/>
            <person name="Crespi M."/>
            <person name="Mangin B."/>
            <person name="Burke J.M."/>
            <person name="Salse J."/>
            <person name="Munos S."/>
            <person name="Vincourt P."/>
            <person name="Rieseberg L.H."/>
            <person name="Langlade N.B."/>
        </authorList>
    </citation>
    <scope>NUCLEOTIDE SEQUENCE [LARGE SCALE GENOMIC DNA]</scope>
    <source>
        <strain evidence="5">cv. SF193</strain>
        <tissue evidence="3">Leaves</tissue>
    </source>
</reference>
<keyword evidence="5" id="KW-1185">Reference proteome</keyword>
<reference evidence="4" key="2">
    <citation type="submission" date="2017-02" db="EMBL/GenBank/DDBJ databases">
        <title>Sunflower complete genome.</title>
        <authorList>
            <person name="Langlade N."/>
            <person name="Munos S."/>
        </authorList>
    </citation>
    <scope>NUCLEOTIDE SEQUENCE [LARGE SCALE GENOMIC DNA]</scope>
    <source>
        <tissue evidence="4">Leaves</tissue>
    </source>
</reference>
<gene>
    <name evidence="4" type="ORF">HannXRQ_Chr15g0479711</name>
    <name evidence="3" type="ORF">HanXRQr2_Chr15g0690681</name>
</gene>
<feature type="transmembrane region" description="Helical" evidence="2">
    <location>
        <begin position="42"/>
        <end position="61"/>
    </location>
</feature>
<organism evidence="4 5">
    <name type="scientific">Helianthus annuus</name>
    <name type="common">Common sunflower</name>
    <dbReference type="NCBI Taxonomy" id="4232"/>
    <lineage>
        <taxon>Eukaryota</taxon>
        <taxon>Viridiplantae</taxon>
        <taxon>Streptophyta</taxon>
        <taxon>Embryophyta</taxon>
        <taxon>Tracheophyta</taxon>
        <taxon>Spermatophyta</taxon>
        <taxon>Magnoliopsida</taxon>
        <taxon>eudicotyledons</taxon>
        <taxon>Gunneridae</taxon>
        <taxon>Pentapetalae</taxon>
        <taxon>asterids</taxon>
        <taxon>campanulids</taxon>
        <taxon>Asterales</taxon>
        <taxon>Asteraceae</taxon>
        <taxon>Asteroideae</taxon>
        <taxon>Heliantheae alliance</taxon>
        <taxon>Heliantheae</taxon>
        <taxon>Helianthus</taxon>
    </lineage>
</organism>
<keyword evidence="2" id="KW-0472">Membrane</keyword>
<evidence type="ECO:0000313" key="5">
    <source>
        <dbReference type="Proteomes" id="UP000215914"/>
    </source>
</evidence>
<evidence type="ECO:0000313" key="3">
    <source>
        <dbReference type="EMBL" id="KAF5764318.1"/>
    </source>
</evidence>
<feature type="compositionally biased region" description="Polar residues" evidence="1">
    <location>
        <begin position="18"/>
        <end position="29"/>
    </location>
</feature>
<dbReference type="Proteomes" id="UP000215914">
    <property type="component" value="Chromosome 15"/>
</dbReference>
<dbReference type="InParanoid" id="A0A251SCL1"/>
<name>A0A251SCL1_HELAN</name>
<reference evidence="3" key="3">
    <citation type="submission" date="2020-06" db="EMBL/GenBank/DDBJ databases">
        <title>Helianthus annuus Genome sequencing and assembly Release 2.</title>
        <authorList>
            <person name="Gouzy J."/>
            <person name="Langlade N."/>
            <person name="Munos S."/>
        </authorList>
    </citation>
    <scope>NUCLEOTIDE SEQUENCE</scope>
    <source>
        <tissue evidence="3">Leaves</tissue>
    </source>
</reference>
<keyword evidence="2" id="KW-1133">Transmembrane helix</keyword>
<accession>A0A251SCL1</accession>
<evidence type="ECO:0000256" key="1">
    <source>
        <dbReference type="SAM" id="MobiDB-lite"/>
    </source>
</evidence>
<feature type="region of interest" description="Disordered" evidence="1">
    <location>
        <begin position="1"/>
        <end position="33"/>
    </location>
</feature>
<evidence type="ECO:0000313" key="4">
    <source>
        <dbReference type="EMBL" id="OTF95130.1"/>
    </source>
</evidence>
<dbReference type="Gramene" id="mRNA:HanXRQr2_Chr15g0690681">
    <property type="protein sequence ID" value="CDS:HanXRQr2_Chr15g0690681.1"/>
    <property type="gene ID" value="HanXRQr2_Chr15g0690681"/>
</dbReference>
<proteinExistence type="predicted"/>
<dbReference type="AlphaFoldDB" id="A0A251SCL1"/>
<evidence type="ECO:0000256" key="2">
    <source>
        <dbReference type="SAM" id="Phobius"/>
    </source>
</evidence>
<keyword evidence="2" id="KW-0812">Transmembrane</keyword>
<sequence>MRRNQHNNHLAATPPPQHNHQITATTAPSPNRHHRNHCQFNHLFYFSVTVSIVALLPRHAVQKNVGVLWLPFVTV</sequence>